<keyword evidence="3" id="KW-1185">Reference proteome</keyword>
<dbReference type="EMBL" id="AZIM01068798">
    <property type="protein sequence ID" value="ETE55916.1"/>
    <property type="molecule type" value="Genomic_DNA"/>
</dbReference>
<comment type="caution">
    <text evidence="2">The sequence shown here is derived from an EMBL/GenBank/DDBJ whole genome shotgun (WGS) entry which is preliminary data.</text>
</comment>
<gene>
    <name evidence="2" type="ORF">L345_18375</name>
</gene>
<organism evidence="2 3">
    <name type="scientific">Ophiophagus hannah</name>
    <name type="common">King cobra</name>
    <name type="synonym">Naja hannah</name>
    <dbReference type="NCBI Taxonomy" id="8665"/>
    <lineage>
        <taxon>Eukaryota</taxon>
        <taxon>Metazoa</taxon>
        <taxon>Chordata</taxon>
        <taxon>Craniata</taxon>
        <taxon>Vertebrata</taxon>
        <taxon>Euteleostomi</taxon>
        <taxon>Lepidosauria</taxon>
        <taxon>Squamata</taxon>
        <taxon>Bifurcata</taxon>
        <taxon>Unidentata</taxon>
        <taxon>Episquamata</taxon>
        <taxon>Toxicofera</taxon>
        <taxon>Serpentes</taxon>
        <taxon>Colubroidea</taxon>
        <taxon>Elapidae</taxon>
        <taxon>Elapinae</taxon>
        <taxon>Ophiophagus</taxon>
    </lineage>
</organism>
<dbReference type="InterPro" id="IPR038902">
    <property type="entry name" value="INTS1"/>
</dbReference>
<dbReference type="PANTHER" id="PTHR21224">
    <property type="entry name" value="INTEGRATOR COMPLEX SUBUNIT 1"/>
    <property type="match status" value="1"/>
</dbReference>
<proteinExistence type="predicted"/>
<dbReference type="Pfam" id="PF12432">
    <property type="entry name" value="INTS1_RP2B-bd"/>
    <property type="match status" value="1"/>
</dbReference>
<accession>V8N1Z2</accession>
<dbReference type="GO" id="GO:0032039">
    <property type="term" value="C:integrator complex"/>
    <property type="evidence" value="ECO:0007669"/>
    <property type="project" value="InterPro"/>
</dbReference>
<dbReference type="InterPro" id="IPR022145">
    <property type="entry name" value="INTS1_RPB2-bd"/>
</dbReference>
<sequence length="52" mass="5874">MSVCMNCNTHSSEDVEVVSNLIKIRLKPKVLLNHYMLCVRWADRNGGKGIAE</sequence>
<dbReference type="AlphaFoldDB" id="V8N1Z2"/>
<dbReference type="GO" id="GO:0034474">
    <property type="term" value="P:U2 snRNA 3'-end processing"/>
    <property type="evidence" value="ECO:0007669"/>
    <property type="project" value="InterPro"/>
</dbReference>
<name>V8N1Z2_OPHHA</name>
<dbReference type="Proteomes" id="UP000018936">
    <property type="component" value="Unassembled WGS sequence"/>
</dbReference>
<protein>
    <recommendedName>
        <fullName evidence="1">Integrator complex subunit 1 RPB2-binding domain-containing protein</fullName>
    </recommendedName>
</protein>
<evidence type="ECO:0000313" key="2">
    <source>
        <dbReference type="EMBL" id="ETE55916.1"/>
    </source>
</evidence>
<feature type="domain" description="Integrator complex subunit 1 RPB2-binding" evidence="1">
    <location>
        <begin position="1"/>
        <end position="40"/>
    </location>
</feature>
<evidence type="ECO:0000259" key="1">
    <source>
        <dbReference type="Pfam" id="PF12432"/>
    </source>
</evidence>
<dbReference type="OrthoDB" id="19938at2759"/>
<dbReference type="PANTHER" id="PTHR21224:SF1">
    <property type="entry name" value="INTEGRATOR COMPLEX SUBUNIT 1"/>
    <property type="match status" value="1"/>
</dbReference>
<evidence type="ECO:0000313" key="3">
    <source>
        <dbReference type="Proteomes" id="UP000018936"/>
    </source>
</evidence>
<reference evidence="2 3" key="1">
    <citation type="journal article" date="2013" name="Proc. Natl. Acad. Sci. U.S.A.">
        <title>The king cobra genome reveals dynamic gene evolution and adaptation in the snake venom system.</title>
        <authorList>
            <person name="Vonk F.J."/>
            <person name="Casewell N.R."/>
            <person name="Henkel C.V."/>
            <person name="Heimberg A.M."/>
            <person name="Jansen H.J."/>
            <person name="McCleary R.J."/>
            <person name="Kerkkamp H.M."/>
            <person name="Vos R.A."/>
            <person name="Guerreiro I."/>
            <person name="Calvete J.J."/>
            <person name="Wuster W."/>
            <person name="Woods A.E."/>
            <person name="Logan J.M."/>
            <person name="Harrison R.A."/>
            <person name="Castoe T.A."/>
            <person name="de Koning A.P."/>
            <person name="Pollock D.D."/>
            <person name="Yandell M."/>
            <person name="Calderon D."/>
            <person name="Renjifo C."/>
            <person name="Currier R.B."/>
            <person name="Salgado D."/>
            <person name="Pla D."/>
            <person name="Sanz L."/>
            <person name="Hyder A.S."/>
            <person name="Ribeiro J.M."/>
            <person name="Arntzen J.W."/>
            <person name="van den Thillart G.E."/>
            <person name="Boetzer M."/>
            <person name="Pirovano W."/>
            <person name="Dirks R.P."/>
            <person name="Spaink H.P."/>
            <person name="Duboule D."/>
            <person name="McGlinn E."/>
            <person name="Kini R.M."/>
            <person name="Richardson M.K."/>
        </authorList>
    </citation>
    <scope>NUCLEOTIDE SEQUENCE</scope>
    <source>
        <tissue evidence="2">Blood</tissue>
    </source>
</reference>